<keyword evidence="4" id="KW-0804">Transcription</keyword>
<keyword evidence="3" id="KW-0731">Sigma factor</keyword>
<dbReference type="InterPro" id="IPR000792">
    <property type="entry name" value="Tscrpt_reg_LuxR_C"/>
</dbReference>
<evidence type="ECO:0000313" key="7">
    <source>
        <dbReference type="Proteomes" id="UP001596514"/>
    </source>
</evidence>
<sequence length="179" mass="19943">MIAVSEVASVVDRERFAAVFDAHYEEIRRYIGRRLDLDIAEDLAAETFLIAFRRRDRFDAARGTVRPWLYGIATNLIGRHRRAEIRRYRALARTGPPPDDDGHDQRVADRVTAGVTVGRLSGALARLSRGERDVVLLVAYGGLTYEEVAEALGVAYGTVASRLSRARTKLRDSLGVEVC</sequence>
<dbReference type="PANTHER" id="PTHR43133">
    <property type="entry name" value="RNA POLYMERASE ECF-TYPE SIGMA FACTO"/>
    <property type="match status" value="1"/>
</dbReference>
<dbReference type="InterPro" id="IPR014284">
    <property type="entry name" value="RNA_pol_sigma-70_dom"/>
</dbReference>
<dbReference type="Gene3D" id="1.10.10.10">
    <property type="entry name" value="Winged helix-like DNA-binding domain superfamily/Winged helix DNA-binding domain"/>
    <property type="match status" value="1"/>
</dbReference>
<dbReference type="EMBL" id="JBHTEE010000001">
    <property type="protein sequence ID" value="MFC7603392.1"/>
    <property type="molecule type" value="Genomic_DNA"/>
</dbReference>
<dbReference type="Gene3D" id="1.10.1740.10">
    <property type="match status" value="1"/>
</dbReference>
<evidence type="ECO:0000259" key="5">
    <source>
        <dbReference type="PROSITE" id="PS00622"/>
    </source>
</evidence>
<comment type="caution">
    <text evidence="6">The sequence shown here is derived from an EMBL/GenBank/DDBJ whole genome shotgun (WGS) entry which is preliminary data.</text>
</comment>
<dbReference type="InterPro" id="IPR036388">
    <property type="entry name" value="WH-like_DNA-bd_sf"/>
</dbReference>
<dbReference type="InterPro" id="IPR007627">
    <property type="entry name" value="RNA_pol_sigma70_r2"/>
</dbReference>
<evidence type="ECO:0000256" key="1">
    <source>
        <dbReference type="ARBA" id="ARBA00010641"/>
    </source>
</evidence>
<dbReference type="RefSeq" id="WP_343968120.1">
    <property type="nucleotide sequence ID" value="NZ_BAAAGK010000065.1"/>
</dbReference>
<dbReference type="InterPro" id="IPR013249">
    <property type="entry name" value="RNA_pol_sigma70_r4_t2"/>
</dbReference>
<dbReference type="NCBIfam" id="TIGR02937">
    <property type="entry name" value="sigma70-ECF"/>
    <property type="match status" value="1"/>
</dbReference>
<evidence type="ECO:0000256" key="2">
    <source>
        <dbReference type="ARBA" id="ARBA00023015"/>
    </source>
</evidence>
<dbReference type="Pfam" id="PF08281">
    <property type="entry name" value="Sigma70_r4_2"/>
    <property type="match status" value="1"/>
</dbReference>
<dbReference type="InterPro" id="IPR013325">
    <property type="entry name" value="RNA_pol_sigma_r2"/>
</dbReference>
<protein>
    <submittedName>
        <fullName evidence="6">RNA polymerase sigma factor</fullName>
    </submittedName>
</protein>
<proteinExistence type="inferred from homology"/>
<gene>
    <name evidence="6" type="ORF">ACFQVD_25095</name>
</gene>
<dbReference type="Pfam" id="PF04542">
    <property type="entry name" value="Sigma70_r2"/>
    <property type="match status" value="1"/>
</dbReference>
<dbReference type="InterPro" id="IPR039425">
    <property type="entry name" value="RNA_pol_sigma-70-like"/>
</dbReference>
<evidence type="ECO:0000313" key="6">
    <source>
        <dbReference type="EMBL" id="MFC7603392.1"/>
    </source>
</evidence>
<dbReference type="CDD" id="cd06171">
    <property type="entry name" value="Sigma70_r4"/>
    <property type="match status" value="1"/>
</dbReference>
<dbReference type="Proteomes" id="UP001596514">
    <property type="component" value="Unassembled WGS sequence"/>
</dbReference>
<reference evidence="7" key="1">
    <citation type="journal article" date="2019" name="Int. J. Syst. Evol. Microbiol.">
        <title>The Global Catalogue of Microorganisms (GCM) 10K type strain sequencing project: providing services to taxonomists for standard genome sequencing and annotation.</title>
        <authorList>
            <consortium name="The Broad Institute Genomics Platform"/>
            <consortium name="The Broad Institute Genome Sequencing Center for Infectious Disease"/>
            <person name="Wu L."/>
            <person name="Ma J."/>
        </authorList>
    </citation>
    <scope>NUCLEOTIDE SEQUENCE [LARGE SCALE GENOMIC DNA]</scope>
    <source>
        <strain evidence="7">JCM 10083</strain>
    </source>
</reference>
<comment type="similarity">
    <text evidence="1">Belongs to the sigma-70 factor family. ECF subfamily.</text>
</comment>
<evidence type="ECO:0000256" key="3">
    <source>
        <dbReference type="ARBA" id="ARBA00023082"/>
    </source>
</evidence>
<organism evidence="6 7">
    <name type="scientific">Streptosporangium amethystogenes subsp. fukuiense</name>
    <dbReference type="NCBI Taxonomy" id="698418"/>
    <lineage>
        <taxon>Bacteria</taxon>
        <taxon>Bacillati</taxon>
        <taxon>Actinomycetota</taxon>
        <taxon>Actinomycetes</taxon>
        <taxon>Streptosporangiales</taxon>
        <taxon>Streptosporangiaceae</taxon>
        <taxon>Streptosporangium</taxon>
    </lineage>
</organism>
<keyword evidence="2" id="KW-0805">Transcription regulation</keyword>
<accession>A0ABW2T5Q6</accession>
<dbReference type="SUPFAM" id="SSF88946">
    <property type="entry name" value="Sigma2 domain of RNA polymerase sigma factors"/>
    <property type="match status" value="1"/>
</dbReference>
<feature type="domain" description="HTH luxR-type" evidence="5">
    <location>
        <begin position="142"/>
        <end position="169"/>
    </location>
</feature>
<name>A0ABW2T5Q6_9ACTN</name>
<dbReference type="InterPro" id="IPR013324">
    <property type="entry name" value="RNA_pol_sigma_r3/r4-like"/>
</dbReference>
<dbReference type="PANTHER" id="PTHR43133:SF25">
    <property type="entry name" value="RNA POLYMERASE SIGMA FACTOR RFAY-RELATED"/>
    <property type="match status" value="1"/>
</dbReference>
<dbReference type="PROSITE" id="PS00622">
    <property type="entry name" value="HTH_LUXR_1"/>
    <property type="match status" value="1"/>
</dbReference>
<keyword evidence="7" id="KW-1185">Reference proteome</keyword>
<evidence type="ECO:0000256" key="4">
    <source>
        <dbReference type="ARBA" id="ARBA00023163"/>
    </source>
</evidence>
<dbReference type="SUPFAM" id="SSF88659">
    <property type="entry name" value="Sigma3 and sigma4 domains of RNA polymerase sigma factors"/>
    <property type="match status" value="1"/>
</dbReference>